<evidence type="ECO:0000256" key="1">
    <source>
        <dbReference type="SAM" id="SignalP"/>
    </source>
</evidence>
<organism evidence="3 4">
    <name type="scientific">Nitrosospira multiformis</name>
    <dbReference type="NCBI Taxonomy" id="1231"/>
    <lineage>
        <taxon>Bacteria</taxon>
        <taxon>Pseudomonadati</taxon>
        <taxon>Pseudomonadota</taxon>
        <taxon>Betaproteobacteria</taxon>
        <taxon>Nitrosomonadales</taxon>
        <taxon>Nitrosomonadaceae</taxon>
        <taxon>Nitrosospira</taxon>
    </lineage>
</organism>
<feature type="signal peptide" evidence="1">
    <location>
        <begin position="1"/>
        <end position="18"/>
    </location>
</feature>
<feature type="chain" id="PRO_5010187432" evidence="1">
    <location>
        <begin position="19"/>
        <end position="224"/>
    </location>
</feature>
<dbReference type="NCBIfam" id="TIGR02595">
    <property type="entry name" value="PEP_CTERM"/>
    <property type="match status" value="1"/>
</dbReference>
<keyword evidence="1" id="KW-0732">Signal</keyword>
<reference evidence="3 4" key="1">
    <citation type="submission" date="2016-10" db="EMBL/GenBank/DDBJ databases">
        <authorList>
            <person name="de Groot N.N."/>
        </authorList>
    </citation>
    <scope>NUCLEOTIDE SEQUENCE [LARGE SCALE GENOMIC DNA]</scope>
    <source>
        <strain evidence="3 4">Nl7</strain>
    </source>
</reference>
<dbReference type="EMBL" id="FOHI01000004">
    <property type="protein sequence ID" value="SET24308.1"/>
    <property type="molecule type" value="Genomic_DNA"/>
</dbReference>
<gene>
    <name evidence="3" type="ORF">SAMN05216412_104136</name>
</gene>
<feature type="domain" description="Ice-binding protein C-terminal" evidence="2">
    <location>
        <begin position="194"/>
        <end position="218"/>
    </location>
</feature>
<dbReference type="Pfam" id="PF07589">
    <property type="entry name" value="PEP-CTERM"/>
    <property type="match status" value="1"/>
</dbReference>
<dbReference type="AlphaFoldDB" id="A0A1I0CWS4"/>
<dbReference type="RefSeq" id="WP_074706959.1">
    <property type="nucleotide sequence ID" value="NZ_FOHI01000004.1"/>
</dbReference>
<name>A0A1I0CWS4_9PROT</name>
<dbReference type="Proteomes" id="UP000183339">
    <property type="component" value="Unassembled WGS sequence"/>
</dbReference>
<dbReference type="InterPro" id="IPR013424">
    <property type="entry name" value="Ice-binding_C"/>
</dbReference>
<dbReference type="OrthoDB" id="6399769at2"/>
<evidence type="ECO:0000313" key="4">
    <source>
        <dbReference type="Proteomes" id="UP000183339"/>
    </source>
</evidence>
<accession>A0A1I0CWS4</accession>
<evidence type="ECO:0000313" key="3">
    <source>
        <dbReference type="EMBL" id="SET24308.1"/>
    </source>
</evidence>
<sequence length="224" mass="23807">MKKLVLTTTLLLTMPAYAGLNGADVTLRTVLQDTSSSSPVITSIERTVTAGPGVEYPQVAITTRKLIPEHASPTQFIMNLLNPATGGQSEFAPNLVNAAIDIANDHITIDFANSTPFARLGAGFQNTIVFQFDSETARSIAAAEIDNSVTTLGLQPSDVRLVGDELLINVENLQFNPSTSARVNLAIEEGPVSPAPEPATYAMMLAGLTLIGWIGTRRSRRGLS</sequence>
<evidence type="ECO:0000259" key="2">
    <source>
        <dbReference type="Pfam" id="PF07589"/>
    </source>
</evidence>
<proteinExistence type="predicted"/>
<protein>
    <submittedName>
        <fullName evidence="3">PEP-CTERM protein-sorting domain-containing protein</fullName>
    </submittedName>
</protein>